<name>A0ABU6SY17_9FABA</name>
<evidence type="ECO:0000313" key="2">
    <source>
        <dbReference type="EMBL" id="MED6141361.1"/>
    </source>
</evidence>
<evidence type="ECO:0000313" key="3">
    <source>
        <dbReference type="Proteomes" id="UP001341840"/>
    </source>
</evidence>
<comment type="caution">
    <text evidence="2">The sequence shown here is derived from an EMBL/GenBank/DDBJ whole genome shotgun (WGS) entry which is preliminary data.</text>
</comment>
<accession>A0ABU6SY17</accession>
<feature type="non-terminal residue" evidence="2">
    <location>
        <position position="1"/>
    </location>
</feature>
<organism evidence="2 3">
    <name type="scientific">Stylosanthes scabra</name>
    <dbReference type="NCBI Taxonomy" id="79078"/>
    <lineage>
        <taxon>Eukaryota</taxon>
        <taxon>Viridiplantae</taxon>
        <taxon>Streptophyta</taxon>
        <taxon>Embryophyta</taxon>
        <taxon>Tracheophyta</taxon>
        <taxon>Spermatophyta</taxon>
        <taxon>Magnoliopsida</taxon>
        <taxon>eudicotyledons</taxon>
        <taxon>Gunneridae</taxon>
        <taxon>Pentapetalae</taxon>
        <taxon>rosids</taxon>
        <taxon>fabids</taxon>
        <taxon>Fabales</taxon>
        <taxon>Fabaceae</taxon>
        <taxon>Papilionoideae</taxon>
        <taxon>50 kb inversion clade</taxon>
        <taxon>dalbergioids sensu lato</taxon>
        <taxon>Dalbergieae</taxon>
        <taxon>Pterocarpus clade</taxon>
        <taxon>Stylosanthes</taxon>
    </lineage>
</organism>
<sequence length="116" mass="13427">TSRALIDMESGEFMLRIHDECLVLQVYQGIHPIRDSKTCIKMEEVDPASTKPPDKPTNKNKAHKKKDKEQKSKPEYSNKLPRNYQTSKAQNSFLTWVTMKQGHDTEDISSRFFDSP</sequence>
<dbReference type="EMBL" id="JASCZI010063609">
    <property type="protein sequence ID" value="MED6141361.1"/>
    <property type="molecule type" value="Genomic_DNA"/>
</dbReference>
<proteinExistence type="predicted"/>
<feature type="region of interest" description="Disordered" evidence="1">
    <location>
        <begin position="44"/>
        <end position="87"/>
    </location>
</feature>
<evidence type="ECO:0000256" key="1">
    <source>
        <dbReference type="SAM" id="MobiDB-lite"/>
    </source>
</evidence>
<keyword evidence="3" id="KW-1185">Reference proteome</keyword>
<gene>
    <name evidence="2" type="ORF">PIB30_102641</name>
</gene>
<feature type="compositionally biased region" description="Basic and acidic residues" evidence="1">
    <location>
        <begin position="67"/>
        <end position="76"/>
    </location>
</feature>
<protein>
    <submittedName>
        <fullName evidence="2">Uncharacterized protein</fullName>
    </submittedName>
</protein>
<reference evidence="2 3" key="1">
    <citation type="journal article" date="2023" name="Plants (Basel)">
        <title>Bridging the Gap: Combining Genomics and Transcriptomics Approaches to Understand Stylosanthes scabra, an Orphan Legume from the Brazilian Caatinga.</title>
        <authorList>
            <person name="Ferreira-Neto J.R.C."/>
            <person name="da Silva M.D."/>
            <person name="Binneck E."/>
            <person name="de Melo N.F."/>
            <person name="da Silva R.H."/>
            <person name="de Melo A.L.T.M."/>
            <person name="Pandolfi V."/>
            <person name="Bustamante F.O."/>
            <person name="Brasileiro-Vidal A.C."/>
            <person name="Benko-Iseppon A.M."/>
        </authorList>
    </citation>
    <scope>NUCLEOTIDE SEQUENCE [LARGE SCALE GENOMIC DNA]</scope>
    <source>
        <tissue evidence="2">Leaves</tissue>
    </source>
</reference>
<dbReference type="Proteomes" id="UP001341840">
    <property type="component" value="Unassembled WGS sequence"/>
</dbReference>